<dbReference type="EMBL" id="GBXM01107678">
    <property type="protein sequence ID" value="JAH00899.1"/>
    <property type="molecule type" value="Transcribed_RNA"/>
</dbReference>
<sequence length="45" mass="5503">MHQCWNWLHSFKMENCTQRLMNQHNYKGLSKKPVKRSLSLTTMYC</sequence>
<accession>A0A0E9P8T7</accession>
<evidence type="ECO:0000313" key="1">
    <source>
        <dbReference type="EMBL" id="JAH00899.1"/>
    </source>
</evidence>
<organism evidence="1">
    <name type="scientific">Anguilla anguilla</name>
    <name type="common">European freshwater eel</name>
    <name type="synonym">Muraena anguilla</name>
    <dbReference type="NCBI Taxonomy" id="7936"/>
    <lineage>
        <taxon>Eukaryota</taxon>
        <taxon>Metazoa</taxon>
        <taxon>Chordata</taxon>
        <taxon>Craniata</taxon>
        <taxon>Vertebrata</taxon>
        <taxon>Euteleostomi</taxon>
        <taxon>Actinopterygii</taxon>
        <taxon>Neopterygii</taxon>
        <taxon>Teleostei</taxon>
        <taxon>Anguilliformes</taxon>
        <taxon>Anguillidae</taxon>
        <taxon>Anguilla</taxon>
    </lineage>
</organism>
<reference evidence="1" key="2">
    <citation type="journal article" date="2015" name="Fish Shellfish Immunol.">
        <title>Early steps in the European eel (Anguilla anguilla)-Vibrio vulnificus interaction in the gills: Role of the RtxA13 toxin.</title>
        <authorList>
            <person name="Callol A."/>
            <person name="Pajuelo D."/>
            <person name="Ebbesson L."/>
            <person name="Teles M."/>
            <person name="MacKenzie S."/>
            <person name="Amaro C."/>
        </authorList>
    </citation>
    <scope>NUCLEOTIDE SEQUENCE</scope>
</reference>
<protein>
    <submittedName>
        <fullName evidence="1">Uncharacterized protein</fullName>
    </submittedName>
</protein>
<dbReference type="AlphaFoldDB" id="A0A0E9P8T7"/>
<name>A0A0E9P8T7_ANGAN</name>
<proteinExistence type="predicted"/>
<reference evidence="1" key="1">
    <citation type="submission" date="2014-11" db="EMBL/GenBank/DDBJ databases">
        <authorList>
            <person name="Amaro Gonzalez C."/>
        </authorList>
    </citation>
    <scope>NUCLEOTIDE SEQUENCE</scope>
</reference>